<reference evidence="1" key="1">
    <citation type="submission" date="2009-10" db="EMBL/GenBank/DDBJ databases">
        <title>Diversity of trophic interactions inside an arsenic-rich microbial ecosystem.</title>
        <authorList>
            <person name="Bertin P.N."/>
            <person name="Heinrich-Salmeron A."/>
            <person name="Pelletier E."/>
            <person name="Goulhen-Chollet F."/>
            <person name="Arsene-Ploetze F."/>
            <person name="Gallien S."/>
            <person name="Calteau A."/>
            <person name="Vallenet D."/>
            <person name="Casiot C."/>
            <person name="Chane-Woon-Ming B."/>
            <person name="Giloteaux L."/>
            <person name="Barakat M."/>
            <person name="Bonnefoy V."/>
            <person name="Bruneel O."/>
            <person name="Chandler M."/>
            <person name="Cleiss J."/>
            <person name="Duran R."/>
            <person name="Elbaz-Poulichet F."/>
            <person name="Fonknechten N."/>
            <person name="Lauga B."/>
            <person name="Mornico D."/>
            <person name="Ortet P."/>
            <person name="Schaeffer C."/>
            <person name="Siguier P."/>
            <person name="Alexander Thil Smith A."/>
            <person name="Van Dorsselaer A."/>
            <person name="Weissenbach J."/>
            <person name="Medigue C."/>
            <person name="Le Paslier D."/>
        </authorList>
    </citation>
    <scope>NUCLEOTIDE SEQUENCE</scope>
</reference>
<comment type="caution">
    <text evidence="1">The sequence shown here is derived from an EMBL/GenBank/DDBJ whole genome shotgun (WGS) entry which is preliminary data.</text>
</comment>
<evidence type="ECO:0000313" key="1">
    <source>
        <dbReference type="EMBL" id="CBI09779.1"/>
    </source>
</evidence>
<name>E6QRA7_9ZZZZ</name>
<dbReference type="AlphaFoldDB" id="E6QRA7"/>
<dbReference type="EMBL" id="CABR01000050">
    <property type="protein sequence ID" value="CBI09779.1"/>
    <property type="molecule type" value="Genomic_DNA"/>
</dbReference>
<gene>
    <name evidence="1" type="ORF">CARN7_0522</name>
</gene>
<sequence>MVQCAQAFRQAQADAADIGGCSMNNFLSYAWSEGG</sequence>
<proteinExistence type="predicted"/>
<organism evidence="1">
    <name type="scientific">mine drainage metagenome</name>
    <dbReference type="NCBI Taxonomy" id="410659"/>
    <lineage>
        <taxon>unclassified sequences</taxon>
        <taxon>metagenomes</taxon>
        <taxon>ecological metagenomes</taxon>
    </lineage>
</organism>
<protein>
    <submittedName>
        <fullName evidence="1">Putative efflux transporter</fullName>
    </submittedName>
</protein>
<accession>E6QRA7</accession>